<sequence>MENLVIFSGEQVLELAFVARTPVGHPFLFGDEQAVGIPDFYIAATQVTQALWQFIMDDNPSLYRGNALPVEQVSWYQAQVFIEKLNQKSGRDFRLPTETEWEYAARGGEHWKDGFRFAGSNDMAESGWYEANAGPYTDLAMIRQLKNQAKLTQTHPVGRKKPNQLGLYDMNGNLWEWCQDWFVRDTSLIPKDGSAYNVPGEAKVLRGGCHHNWAEHCTNTKRYEIGPQFLDGCIGFRLALTQ</sequence>
<dbReference type="SUPFAM" id="SSF56436">
    <property type="entry name" value="C-type lectin-like"/>
    <property type="match status" value="1"/>
</dbReference>
<accession>A0ABV6L6R2</accession>
<dbReference type="RefSeq" id="WP_377022991.1">
    <property type="nucleotide sequence ID" value="NZ_JBHLTS010000022.1"/>
</dbReference>
<dbReference type="InterPro" id="IPR051043">
    <property type="entry name" value="Sulfatase_Mod_Factor_Kinase"/>
</dbReference>
<dbReference type="InterPro" id="IPR042095">
    <property type="entry name" value="SUMF_sf"/>
</dbReference>
<evidence type="ECO:0000313" key="2">
    <source>
        <dbReference type="EMBL" id="MFC0515153.1"/>
    </source>
</evidence>
<dbReference type="InterPro" id="IPR005532">
    <property type="entry name" value="SUMF_dom"/>
</dbReference>
<dbReference type="Proteomes" id="UP001589828">
    <property type="component" value="Unassembled WGS sequence"/>
</dbReference>
<gene>
    <name evidence="2" type="ORF">ACFFGT_13120</name>
</gene>
<reference evidence="2 3" key="1">
    <citation type="submission" date="2024-09" db="EMBL/GenBank/DDBJ databases">
        <authorList>
            <person name="Sun Q."/>
            <person name="Mori K."/>
        </authorList>
    </citation>
    <scope>NUCLEOTIDE SEQUENCE [LARGE SCALE GENOMIC DNA]</scope>
    <source>
        <strain evidence="2 3">NCAIM B.02415</strain>
    </source>
</reference>
<dbReference type="InterPro" id="IPR016187">
    <property type="entry name" value="CTDL_fold"/>
</dbReference>
<name>A0ABV6L6R2_9SPHI</name>
<dbReference type="PANTHER" id="PTHR23150">
    <property type="entry name" value="SULFATASE MODIFYING FACTOR 1, 2"/>
    <property type="match status" value="1"/>
</dbReference>
<feature type="domain" description="Sulfatase-modifying factor enzyme-like" evidence="1">
    <location>
        <begin position="37"/>
        <end position="239"/>
    </location>
</feature>
<dbReference type="EMBL" id="JBHLTS010000022">
    <property type="protein sequence ID" value="MFC0515153.1"/>
    <property type="molecule type" value="Genomic_DNA"/>
</dbReference>
<proteinExistence type="predicted"/>
<dbReference type="Pfam" id="PF03781">
    <property type="entry name" value="FGE-sulfatase"/>
    <property type="match status" value="1"/>
</dbReference>
<dbReference type="PANTHER" id="PTHR23150:SF19">
    <property type="entry name" value="FORMYLGLYCINE-GENERATING ENZYME"/>
    <property type="match status" value="1"/>
</dbReference>
<evidence type="ECO:0000259" key="1">
    <source>
        <dbReference type="Pfam" id="PF03781"/>
    </source>
</evidence>
<protein>
    <submittedName>
        <fullName evidence="2">Formylglycine-generating enzyme family protein</fullName>
    </submittedName>
</protein>
<dbReference type="Gene3D" id="3.90.1580.10">
    <property type="entry name" value="paralog of FGE (formylglycine-generating enzyme)"/>
    <property type="match status" value="1"/>
</dbReference>
<keyword evidence="3" id="KW-1185">Reference proteome</keyword>
<organism evidence="2 3">
    <name type="scientific">Mucilaginibacter angelicae</name>
    <dbReference type="NCBI Taxonomy" id="869718"/>
    <lineage>
        <taxon>Bacteria</taxon>
        <taxon>Pseudomonadati</taxon>
        <taxon>Bacteroidota</taxon>
        <taxon>Sphingobacteriia</taxon>
        <taxon>Sphingobacteriales</taxon>
        <taxon>Sphingobacteriaceae</taxon>
        <taxon>Mucilaginibacter</taxon>
    </lineage>
</organism>
<comment type="caution">
    <text evidence="2">The sequence shown here is derived from an EMBL/GenBank/DDBJ whole genome shotgun (WGS) entry which is preliminary data.</text>
</comment>
<evidence type="ECO:0000313" key="3">
    <source>
        <dbReference type="Proteomes" id="UP001589828"/>
    </source>
</evidence>